<feature type="transmembrane region" description="Helical" evidence="6">
    <location>
        <begin position="210"/>
        <end position="231"/>
    </location>
</feature>
<protein>
    <submittedName>
        <fullName evidence="7">Amino acid transporter</fullName>
    </submittedName>
</protein>
<dbReference type="Proteomes" id="UP000535890">
    <property type="component" value="Unassembled WGS sequence"/>
</dbReference>
<keyword evidence="8" id="KW-1185">Reference proteome</keyword>
<dbReference type="InterPro" id="IPR050367">
    <property type="entry name" value="APC_superfamily"/>
</dbReference>
<dbReference type="EMBL" id="JACCBN010000001">
    <property type="protein sequence ID" value="NYD37484.1"/>
    <property type="molecule type" value="Genomic_DNA"/>
</dbReference>
<keyword evidence="3 6" id="KW-0812">Transmembrane</keyword>
<evidence type="ECO:0000256" key="3">
    <source>
        <dbReference type="ARBA" id="ARBA00022692"/>
    </source>
</evidence>
<feature type="transmembrane region" description="Helical" evidence="6">
    <location>
        <begin position="171"/>
        <end position="190"/>
    </location>
</feature>
<feature type="transmembrane region" description="Helical" evidence="6">
    <location>
        <begin position="404"/>
        <end position="425"/>
    </location>
</feature>
<evidence type="ECO:0000313" key="8">
    <source>
        <dbReference type="Proteomes" id="UP000535890"/>
    </source>
</evidence>
<evidence type="ECO:0000256" key="4">
    <source>
        <dbReference type="ARBA" id="ARBA00022989"/>
    </source>
</evidence>
<gene>
    <name evidence="7" type="ORF">BJ983_003586</name>
</gene>
<feature type="transmembrane region" description="Helical" evidence="6">
    <location>
        <begin position="298"/>
        <end position="318"/>
    </location>
</feature>
<sequence>MRTTRGVQGLRARSPVAGLRRRELGPLGVLAQSVATTAPAGAMAAVPLLVTAAAGRDAPWSVAIAAALVGLVVASIAVFARRMAAAGGLYSFTAKGLGPGGAYACAVSMVVGYALLVAAALVGASWYARALVERLWPVDTTAVGVAVVVVLSAAIAACAVRGVRLAGRVMLVVEGVSITLILVVLVTLAVRAPAGPVPPPPPSGGVTGVAAGVLPAVAAFIGFDSATALGVEARRPYASVPRAVAVTAGGAALLYLVAMLVHLAAPAVLPALTVAAPDGGPGAAVIGTWAPVLLDAGIIASFGACTLAALNTLVRVLFSLAREGVAPAVLGRTHRRHLTPAAAVGLTVPLLALPPVVGILAGVEPQDLLGGFLAVATIGFLAAYLLVCLAAPRFLRRISELTRAVVVTAWCAVPALGLVIVVALWRSAGPLLPVTVGVVALAAATGWVALRRTHRAQLDGMGVYDETTTADLHPADRSTADRPR</sequence>
<evidence type="ECO:0000256" key="1">
    <source>
        <dbReference type="ARBA" id="ARBA00004651"/>
    </source>
</evidence>
<evidence type="ECO:0000256" key="6">
    <source>
        <dbReference type="SAM" id="Phobius"/>
    </source>
</evidence>
<dbReference type="RefSeq" id="WP_179795037.1">
    <property type="nucleotide sequence ID" value="NZ_BAABHP010000025.1"/>
</dbReference>
<dbReference type="GO" id="GO:0022857">
    <property type="term" value="F:transmembrane transporter activity"/>
    <property type="evidence" value="ECO:0007669"/>
    <property type="project" value="InterPro"/>
</dbReference>
<keyword evidence="5 6" id="KW-0472">Membrane</keyword>
<comment type="caution">
    <text evidence="7">The sequence shown here is derived from an EMBL/GenBank/DDBJ whole genome shotgun (WGS) entry which is preliminary data.</text>
</comment>
<keyword evidence="4 6" id="KW-1133">Transmembrane helix</keyword>
<comment type="subcellular location">
    <subcellularLocation>
        <location evidence="1">Cell membrane</location>
        <topology evidence="1">Multi-pass membrane protein</topology>
    </subcellularLocation>
</comment>
<organism evidence="7 8">
    <name type="scientific">Actinomycetospora corticicola</name>
    <dbReference type="NCBI Taxonomy" id="663602"/>
    <lineage>
        <taxon>Bacteria</taxon>
        <taxon>Bacillati</taxon>
        <taxon>Actinomycetota</taxon>
        <taxon>Actinomycetes</taxon>
        <taxon>Pseudonocardiales</taxon>
        <taxon>Pseudonocardiaceae</taxon>
        <taxon>Actinomycetospora</taxon>
    </lineage>
</organism>
<feature type="transmembrane region" description="Helical" evidence="6">
    <location>
        <begin position="431"/>
        <end position="450"/>
    </location>
</feature>
<dbReference type="Gene3D" id="1.20.1740.10">
    <property type="entry name" value="Amino acid/polyamine transporter I"/>
    <property type="match status" value="1"/>
</dbReference>
<dbReference type="AlphaFoldDB" id="A0A7Y9DXX0"/>
<evidence type="ECO:0000256" key="5">
    <source>
        <dbReference type="ARBA" id="ARBA00023136"/>
    </source>
</evidence>
<keyword evidence="2" id="KW-1003">Cell membrane</keyword>
<feature type="transmembrane region" description="Helical" evidence="6">
    <location>
        <begin position="369"/>
        <end position="392"/>
    </location>
</feature>
<feature type="transmembrane region" description="Helical" evidence="6">
    <location>
        <begin position="338"/>
        <end position="363"/>
    </location>
</feature>
<feature type="transmembrane region" description="Helical" evidence="6">
    <location>
        <begin position="243"/>
        <end position="265"/>
    </location>
</feature>
<feature type="transmembrane region" description="Helical" evidence="6">
    <location>
        <begin position="140"/>
        <end position="159"/>
    </location>
</feature>
<proteinExistence type="predicted"/>
<dbReference type="PIRSF" id="PIRSF006060">
    <property type="entry name" value="AA_transporter"/>
    <property type="match status" value="1"/>
</dbReference>
<reference evidence="7 8" key="1">
    <citation type="submission" date="2020-07" db="EMBL/GenBank/DDBJ databases">
        <title>Sequencing the genomes of 1000 actinobacteria strains.</title>
        <authorList>
            <person name="Klenk H.-P."/>
        </authorList>
    </citation>
    <scope>NUCLEOTIDE SEQUENCE [LARGE SCALE GENOMIC DNA]</scope>
    <source>
        <strain evidence="7 8">DSM 45772</strain>
    </source>
</reference>
<feature type="transmembrane region" description="Helical" evidence="6">
    <location>
        <begin position="60"/>
        <end position="80"/>
    </location>
</feature>
<dbReference type="InterPro" id="IPR002293">
    <property type="entry name" value="AA/rel_permease1"/>
</dbReference>
<evidence type="ECO:0000256" key="2">
    <source>
        <dbReference type="ARBA" id="ARBA00022475"/>
    </source>
</evidence>
<accession>A0A7Y9DXX0</accession>
<evidence type="ECO:0000313" key="7">
    <source>
        <dbReference type="EMBL" id="NYD37484.1"/>
    </source>
</evidence>
<dbReference type="GO" id="GO:0005886">
    <property type="term" value="C:plasma membrane"/>
    <property type="evidence" value="ECO:0007669"/>
    <property type="project" value="UniProtKB-SubCell"/>
</dbReference>
<dbReference type="PANTHER" id="PTHR42770">
    <property type="entry name" value="AMINO ACID TRANSPORTER-RELATED"/>
    <property type="match status" value="1"/>
</dbReference>
<name>A0A7Y9DXX0_9PSEU</name>
<feature type="transmembrane region" description="Helical" evidence="6">
    <location>
        <begin position="101"/>
        <end position="128"/>
    </location>
</feature>
<dbReference type="Pfam" id="PF13520">
    <property type="entry name" value="AA_permease_2"/>
    <property type="match status" value="1"/>
</dbReference>
<dbReference type="PANTHER" id="PTHR42770:SF7">
    <property type="entry name" value="MEMBRANE PROTEIN"/>
    <property type="match status" value="1"/>
</dbReference>